<feature type="compositionally biased region" description="Polar residues" evidence="1">
    <location>
        <begin position="39"/>
        <end position="54"/>
    </location>
</feature>
<reference evidence="2" key="1">
    <citation type="journal article" date="2023" name="Mol. Biol. Evol.">
        <title>Third-Generation Sequencing Reveals the Adaptive Role of the Epigenome in Three Deep-Sea Polychaetes.</title>
        <authorList>
            <person name="Perez M."/>
            <person name="Aroh O."/>
            <person name="Sun Y."/>
            <person name="Lan Y."/>
            <person name="Juniper S.K."/>
            <person name="Young C.R."/>
            <person name="Angers B."/>
            <person name="Qian P.Y."/>
        </authorList>
    </citation>
    <scope>NUCLEOTIDE SEQUENCE</scope>
    <source>
        <strain evidence="2">P08H-3</strain>
    </source>
</reference>
<gene>
    <name evidence="2" type="ORF">LSH36_1g07040</name>
</gene>
<feature type="region of interest" description="Disordered" evidence="1">
    <location>
        <begin position="1"/>
        <end position="58"/>
    </location>
</feature>
<proteinExistence type="predicted"/>
<feature type="compositionally biased region" description="Low complexity" evidence="1">
    <location>
        <begin position="24"/>
        <end position="38"/>
    </location>
</feature>
<feature type="compositionally biased region" description="Polar residues" evidence="1">
    <location>
        <begin position="1"/>
        <end position="10"/>
    </location>
</feature>
<comment type="caution">
    <text evidence="2">The sequence shown here is derived from an EMBL/GenBank/DDBJ whole genome shotgun (WGS) entry which is preliminary data.</text>
</comment>
<dbReference type="EMBL" id="JAODUP010000001">
    <property type="protein sequence ID" value="KAK2170663.1"/>
    <property type="molecule type" value="Genomic_DNA"/>
</dbReference>
<sequence>MSGQQTSTRIASGRWRGGGGVGVGSASSSGTAPFSSPADTLSSKNRVDGRTTTGHVYKKRTRRHRIAIVIPFCCRLADHRNNFHSTSMVDFIRPENVACRYPEVAE</sequence>
<accession>A0AAD9NJB8</accession>
<name>A0AAD9NJB8_9ANNE</name>
<evidence type="ECO:0000256" key="1">
    <source>
        <dbReference type="SAM" id="MobiDB-lite"/>
    </source>
</evidence>
<dbReference type="Proteomes" id="UP001208570">
    <property type="component" value="Unassembled WGS sequence"/>
</dbReference>
<keyword evidence="3" id="KW-1185">Reference proteome</keyword>
<dbReference type="AlphaFoldDB" id="A0AAD9NJB8"/>
<organism evidence="2 3">
    <name type="scientific">Paralvinella palmiformis</name>
    <dbReference type="NCBI Taxonomy" id="53620"/>
    <lineage>
        <taxon>Eukaryota</taxon>
        <taxon>Metazoa</taxon>
        <taxon>Spiralia</taxon>
        <taxon>Lophotrochozoa</taxon>
        <taxon>Annelida</taxon>
        <taxon>Polychaeta</taxon>
        <taxon>Sedentaria</taxon>
        <taxon>Canalipalpata</taxon>
        <taxon>Terebellida</taxon>
        <taxon>Terebelliformia</taxon>
        <taxon>Alvinellidae</taxon>
        <taxon>Paralvinella</taxon>
    </lineage>
</organism>
<evidence type="ECO:0000313" key="3">
    <source>
        <dbReference type="Proteomes" id="UP001208570"/>
    </source>
</evidence>
<evidence type="ECO:0000313" key="2">
    <source>
        <dbReference type="EMBL" id="KAK2170663.1"/>
    </source>
</evidence>
<protein>
    <submittedName>
        <fullName evidence="2">Uncharacterized protein</fullName>
    </submittedName>
</protein>